<name>A0ACC6A4F6_9BACI</name>
<gene>
    <name evidence="1" type="ORF">M3215_07390</name>
</gene>
<accession>A0ACC6A4F6</accession>
<reference evidence="1" key="1">
    <citation type="submission" date="2022-05" db="EMBL/GenBank/DDBJ databases">
        <title>Comparative Genomics of Spacecraft Associated Microbes.</title>
        <authorList>
            <person name="Tran M.T."/>
            <person name="Wright A."/>
            <person name="Seuylemezian A."/>
            <person name="Eisen J."/>
            <person name="Coil D."/>
        </authorList>
    </citation>
    <scope>NUCLEOTIDE SEQUENCE</scope>
    <source>
        <strain evidence="1">FAIRING 10M-2.2</strain>
    </source>
</reference>
<evidence type="ECO:0000313" key="1">
    <source>
        <dbReference type="EMBL" id="MCM3735646.1"/>
    </source>
</evidence>
<comment type="caution">
    <text evidence="1">The sequence shown here is derived from an EMBL/GenBank/DDBJ whole genome shotgun (WGS) entry which is preliminary data.</text>
</comment>
<keyword evidence="2" id="KW-1185">Reference proteome</keyword>
<organism evidence="1 2">
    <name type="scientific">Bacillus cytotoxicus</name>
    <dbReference type="NCBI Taxonomy" id="580165"/>
    <lineage>
        <taxon>Bacteria</taxon>
        <taxon>Bacillati</taxon>
        <taxon>Bacillota</taxon>
        <taxon>Bacilli</taxon>
        <taxon>Bacillales</taxon>
        <taxon>Bacillaceae</taxon>
        <taxon>Bacillus</taxon>
        <taxon>Bacillus cereus group</taxon>
    </lineage>
</organism>
<protein>
    <submittedName>
        <fullName evidence="1">Uncharacterized protein</fullName>
    </submittedName>
</protein>
<proteinExistence type="predicted"/>
<dbReference type="Proteomes" id="UP001202289">
    <property type="component" value="Unassembled WGS sequence"/>
</dbReference>
<dbReference type="EMBL" id="JAMBOP010000006">
    <property type="protein sequence ID" value="MCM3735646.1"/>
    <property type="molecule type" value="Genomic_DNA"/>
</dbReference>
<sequence length="93" mass="10969">MDKKVYIKDYGETTATGLMKEIEKYPAVVFSKGNDNNYYENWLSDSVTEEWENTTLEAYLESIEAWMTDTNMLSDKPNWKKFAQILLSGRFYE</sequence>
<evidence type="ECO:0000313" key="2">
    <source>
        <dbReference type="Proteomes" id="UP001202289"/>
    </source>
</evidence>